<organism evidence="9 10">
    <name type="scientific">Crassostrea virginica</name>
    <name type="common">Eastern oyster</name>
    <dbReference type="NCBI Taxonomy" id="6565"/>
    <lineage>
        <taxon>Eukaryota</taxon>
        <taxon>Metazoa</taxon>
        <taxon>Spiralia</taxon>
        <taxon>Lophotrochozoa</taxon>
        <taxon>Mollusca</taxon>
        <taxon>Bivalvia</taxon>
        <taxon>Autobranchia</taxon>
        <taxon>Pteriomorphia</taxon>
        <taxon>Ostreida</taxon>
        <taxon>Ostreoidea</taxon>
        <taxon>Ostreidae</taxon>
        <taxon>Crassostrea</taxon>
    </lineage>
</organism>
<keyword evidence="7" id="KW-0472">Membrane</keyword>
<evidence type="ECO:0000256" key="1">
    <source>
        <dbReference type="ARBA" id="ARBA00001936"/>
    </source>
</evidence>
<evidence type="ECO:0000256" key="2">
    <source>
        <dbReference type="ARBA" id="ARBA00001946"/>
    </source>
</evidence>
<accession>A0A8B8F1J6</accession>
<name>A0A8B8F1J6_CRAVI</name>
<dbReference type="InterPro" id="IPR045121">
    <property type="entry name" value="CoAse"/>
</dbReference>
<evidence type="ECO:0000256" key="3">
    <source>
        <dbReference type="ARBA" id="ARBA00022723"/>
    </source>
</evidence>
<keyword evidence="7" id="KW-0812">Transmembrane</keyword>
<dbReference type="GeneID" id="111138491"/>
<keyword evidence="3" id="KW-0479">Metal-binding</keyword>
<dbReference type="Pfam" id="PF00293">
    <property type="entry name" value="NUDIX"/>
    <property type="match status" value="1"/>
</dbReference>
<dbReference type="SUPFAM" id="SSF55811">
    <property type="entry name" value="Nudix"/>
    <property type="match status" value="1"/>
</dbReference>
<dbReference type="PANTHER" id="PTHR12992">
    <property type="entry name" value="NUDIX HYDROLASE"/>
    <property type="match status" value="1"/>
</dbReference>
<dbReference type="GO" id="GO:0010945">
    <property type="term" value="F:coenzyme A diphosphatase activity"/>
    <property type="evidence" value="ECO:0007669"/>
    <property type="project" value="InterPro"/>
</dbReference>
<protein>
    <submittedName>
        <fullName evidence="10">Nucleoside diphosphate-linked moiety X motif 8-like isoform X1</fullName>
    </submittedName>
    <submittedName>
        <fullName evidence="11 12">Nucleoside diphosphate-linked moiety X motif 8-like isoform X2</fullName>
    </submittedName>
</protein>
<keyword evidence="7" id="KW-1133">Transmembrane helix</keyword>
<dbReference type="CDD" id="cd03426">
    <property type="entry name" value="NUDIX_CoAse_Nudt7"/>
    <property type="match status" value="1"/>
</dbReference>
<evidence type="ECO:0000313" key="11">
    <source>
        <dbReference type="RefSeq" id="XP_022346196.1"/>
    </source>
</evidence>
<evidence type="ECO:0000313" key="10">
    <source>
        <dbReference type="RefSeq" id="XP_022346195.1"/>
    </source>
</evidence>
<comment type="cofactor">
    <cofactor evidence="1">
        <name>Mn(2+)</name>
        <dbReference type="ChEBI" id="CHEBI:29035"/>
    </cofactor>
</comment>
<dbReference type="RefSeq" id="XP_022346197.1">
    <property type="nucleotide sequence ID" value="XM_022490489.1"/>
</dbReference>
<keyword evidence="5" id="KW-0460">Magnesium</keyword>
<dbReference type="InterPro" id="IPR015797">
    <property type="entry name" value="NUDIX_hydrolase-like_dom_sf"/>
</dbReference>
<dbReference type="PANTHER" id="PTHR12992:SF11">
    <property type="entry name" value="MITOCHONDRIAL COENZYME A DIPHOSPHATASE NUDT8"/>
    <property type="match status" value="1"/>
</dbReference>
<evidence type="ECO:0000256" key="5">
    <source>
        <dbReference type="ARBA" id="ARBA00022842"/>
    </source>
</evidence>
<feature type="domain" description="Nudix hydrolase" evidence="8">
    <location>
        <begin position="85"/>
        <end position="228"/>
    </location>
</feature>
<dbReference type="GO" id="GO:0046872">
    <property type="term" value="F:metal ion binding"/>
    <property type="evidence" value="ECO:0007669"/>
    <property type="project" value="UniProtKB-KW"/>
</dbReference>
<evidence type="ECO:0000313" key="12">
    <source>
        <dbReference type="RefSeq" id="XP_022346197.1"/>
    </source>
</evidence>
<gene>
    <name evidence="10 11 12" type="primary">LOC111138491</name>
</gene>
<dbReference type="OrthoDB" id="10262892at2759"/>
<sequence>MKEYETNEMHPIKWKCKLNKPLQLLRRNSLFGGHHKLFHNNKVLYDKNTVILENILSEENRVRVQSTLQKYEMPTIRKVTVSEDHKKAAVLVPLCTVNGEPSLLFMVRSNLIPAHRGEISFPGGMMDDTDQDLVTTALRETKEEVGLDIMKDTVWGMLQSLPSRVNGKTLVTPVIASFGELQDKNLHLNKAEVESVFTRTISSLCDSKNVGSTQFRRGKLPSLQSGFTLPVYMGGEHRIWGLTAVILHMFLPILAPGLYKFKLRHRH</sequence>
<dbReference type="RefSeq" id="XP_022346195.1">
    <property type="nucleotide sequence ID" value="XM_022490487.1"/>
</dbReference>
<dbReference type="AlphaFoldDB" id="A0A8B8F1J6"/>
<keyword evidence="6" id="KW-0464">Manganese</keyword>
<keyword evidence="9" id="KW-1185">Reference proteome</keyword>
<keyword evidence="4" id="KW-0378">Hydrolase</keyword>
<evidence type="ECO:0000313" key="9">
    <source>
        <dbReference type="Proteomes" id="UP000694844"/>
    </source>
</evidence>
<evidence type="ECO:0000256" key="7">
    <source>
        <dbReference type="SAM" id="Phobius"/>
    </source>
</evidence>
<feature type="transmembrane region" description="Helical" evidence="7">
    <location>
        <begin position="239"/>
        <end position="259"/>
    </location>
</feature>
<evidence type="ECO:0000259" key="8">
    <source>
        <dbReference type="PROSITE" id="PS51462"/>
    </source>
</evidence>
<evidence type="ECO:0000256" key="6">
    <source>
        <dbReference type="ARBA" id="ARBA00023211"/>
    </source>
</evidence>
<dbReference type="PROSITE" id="PS51462">
    <property type="entry name" value="NUDIX"/>
    <property type="match status" value="1"/>
</dbReference>
<dbReference type="Gene3D" id="3.90.79.10">
    <property type="entry name" value="Nucleoside Triphosphate Pyrophosphohydrolase"/>
    <property type="match status" value="1"/>
</dbReference>
<dbReference type="KEGG" id="cvn:111138491"/>
<comment type="cofactor">
    <cofactor evidence="2">
        <name>Mg(2+)</name>
        <dbReference type="ChEBI" id="CHEBI:18420"/>
    </cofactor>
</comment>
<evidence type="ECO:0000256" key="4">
    <source>
        <dbReference type="ARBA" id="ARBA00022801"/>
    </source>
</evidence>
<proteinExistence type="predicted"/>
<dbReference type="InterPro" id="IPR000086">
    <property type="entry name" value="NUDIX_hydrolase_dom"/>
</dbReference>
<dbReference type="RefSeq" id="XP_022346196.1">
    <property type="nucleotide sequence ID" value="XM_022490488.1"/>
</dbReference>
<dbReference type="Proteomes" id="UP000694844">
    <property type="component" value="Chromosome 5"/>
</dbReference>
<reference evidence="10 11" key="1">
    <citation type="submission" date="2025-04" db="UniProtKB">
        <authorList>
            <consortium name="RefSeq"/>
        </authorList>
    </citation>
    <scope>IDENTIFICATION</scope>
    <source>
        <tissue evidence="10 11">Whole sample</tissue>
    </source>
</reference>